<dbReference type="GO" id="GO:0003677">
    <property type="term" value="F:DNA binding"/>
    <property type="evidence" value="ECO:0007669"/>
    <property type="project" value="UniProtKB-KW"/>
</dbReference>
<evidence type="ECO:0000256" key="3">
    <source>
        <dbReference type="ARBA" id="ARBA00023125"/>
    </source>
</evidence>
<dbReference type="Proteomes" id="UP000256329">
    <property type="component" value="Unassembled WGS sequence"/>
</dbReference>
<evidence type="ECO:0000256" key="5">
    <source>
        <dbReference type="ARBA" id="ARBA00024867"/>
    </source>
</evidence>
<dbReference type="PROSITE" id="PS50110">
    <property type="entry name" value="RESPONSE_REGULATORY"/>
    <property type="match status" value="1"/>
</dbReference>
<dbReference type="EMBL" id="QSLN01000003">
    <property type="protein sequence ID" value="RDV84062.1"/>
    <property type="molecule type" value="Genomic_DNA"/>
</dbReference>
<accession>A0A3D8P4I0</accession>
<keyword evidence="2" id="KW-0805">Transcription regulation</keyword>
<dbReference type="PANTHER" id="PTHR43214">
    <property type="entry name" value="TWO-COMPONENT RESPONSE REGULATOR"/>
    <property type="match status" value="1"/>
</dbReference>
<sequence>MDLKSKRRLSSCQLSCRICWKRGSPKEGVKVAKIRVLIADDVPRTREEIKRLLAFEEDIVVVGEAGDGEEALRLVEEQVPDVVLMDINMPGLDGIAATEAISERFPQTGVVIISIQGEQEYLRRAMAAGASDYLIKPFTAQEMVDAVRRVWEKNQRRRAMTAVRTGEGKEEVGRVVVFFGSKGGVGRTTLACNLAVLLARRGKRVSLVDFDLASGDVALFFNLDRGRGVAELALEPSLTPETIEGYLLNHVTGVKILRTGEFSEETLPRLGLGTEILTSLKVKTQYVLVDTPPFFCSLTEEALLAADEIVVVGRNDLPGLRRLKTDLQFLKEKGYTGRIWTVLNQVGEEGVDRAGLEKALGMKLKAVLPVEWRACRQAVNKGNPLVLEAKGTRLAQALENFATQLSGEEADRGFWRKVLRR</sequence>
<dbReference type="GO" id="GO:0000160">
    <property type="term" value="P:phosphorelay signal transduction system"/>
    <property type="evidence" value="ECO:0007669"/>
    <property type="project" value="InterPro"/>
</dbReference>
<evidence type="ECO:0000259" key="7">
    <source>
        <dbReference type="PROSITE" id="PS50110"/>
    </source>
</evidence>
<dbReference type="SUPFAM" id="SSF52540">
    <property type="entry name" value="P-loop containing nucleoside triphosphate hydrolases"/>
    <property type="match status" value="1"/>
</dbReference>
<evidence type="ECO:0000256" key="1">
    <source>
        <dbReference type="ARBA" id="ARBA00018672"/>
    </source>
</evidence>
<proteinExistence type="predicted"/>
<dbReference type="SUPFAM" id="SSF52172">
    <property type="entry name" value="CheY-like"/>
    <property type="match status" value="1"/>
</dbReference>
<evidence type="ECO:0000313" key="9">
    <source>
        <dbReference type="Proteomes" id="UP000256329"/>
    </source>
</evidence>
<protein>
    <recommendedName>
        <fullName evidence="1">Stage 0 sporulation protein A homolog</fullName>
    </recommendedName>
</protein>
<comment type="caution">
    <text evidence="8">The sequence shown here is derived from an EMBL/GenBank/DDBJ whole genome shotgun (WGS) entry which is preliminary data.</text>
</comment>
<dbReference type="CDD" id="cd17535">
    <property type="entry name" value="REC_NarL-like"/>
    <property type="match status" value="1"/>
</dbReference>
<feature type="modified residue" description="4-aspartylphosphate" evidence="6">
    <location>
        <position position="86"/>
    </location>
</feature>
<dbReference type="InterPro" id="IPR039420">
    <property type="entry name" value="WalR-like"/>
</dbReference>
<keyword evidence="9" id="KW-1185">Reference proteome</keyword>
<dbReference type="InterPro" id="IPR011006">
    <property type="entry name" value="CheY-like_superfamily"/>
</dbReference>
<evidence type="ECO:0000256" key="2">
    <source>
        <dbReference type="ARBA" id="ARBA00023015"/>
    </source>
</evidence>
<dbReference type="InterPro" id="IPR002586">
    <property type="entry name" value="CobQ/CobB/MinD/ParA_Nub-bd_dom"/>
</dbReference>
<gene>
    <name evidence="8" type="ORF">DXX99_04330</name>
</gene>
<keyword evidence="6" id="KW-0597">Phosphoprotein</keyword>
<keyword evidence="3" id="KW-0238">DNA-binding</keyword>
<dbReference type="InterPro" id="IPR027417">
    <property type="entry name" value="P-loop_NTPase"/>
</dbReference>
<dbReference type="AlphaFoldDB" id="A0A3D8P4I0"/>
<dbReference type="Pfam" id="PF00072">
    <property type="entry name" value="Response_reg"/>
    <property type="match status" value="1"/>
</dbReference>
<dbReference type="InterPro" id="IPR058245">
    <property type="entry name" value="NreC/VraR/RcsB-like_REC"/>
</dbReference>
<evidence type="ECO:0000256" key="6">
    <source>
        <dbReference type="PROSITE-ProRule" id="PRU00169"/>
    </source>
</evidence>
<feature type="domain" description="Response regulatory" evidence="7">
    <location>
        <begin position="35"/>
        <end position="151"/>
    </location>
</feature>
<dbReference type="Pfam" id="PF01656">
    <property type="entry name" value="CbiA"/>
    <property type="match status" value="1"/>
</dbReference>
<dbReference type="Gene3D" id="3.40.50.300">
    <property type="entry name" value="P-loop containing nucleotide triphosphate hydrolases"/>
    <property type="match status" value="1"/>
</dbReference>
<dbReference type="OrthoDB" id="9794577at2"/>
<keyword evidence="4" id="KW-0804">Transcription</keyword>
<dbReference type="Gene3D" id="3.40.50.2300">
    <property type="match status" value="1"/>
</dbReference>
<comment type="function">
    <text evidence="5">May play the central regulatory role in sporulation. It may be an element of the effector pathway responsible for the activation of sporulation genes in response to nutritional stress. Spo0A may act in concert with spo0H (a sigma factor) to control the expression of some genes that are critical to the sporulation process.</text>
</comment>
<name>A0A3D8P4I0_9THEO</name>
<dbReference type="SMART" id="SM00448">
    <property type="entry name" value="REC"/>
    <property type="match status" value="1"/>
</dbReference>
<organism evidence="8 9">
    <name type="scientific">Ammonifex thiophilus</name>
    <dbReference type="NCBI Taxonomy" id="444093"/>
    <lineage>
        <taxon>Bacteria</taxon>
        <taxon>Bacillati</taxon>
        <taxon>Bacillota</taxon>
        <taxon>Clostridia</taxon>
        <taxon>Thermoanaerobacterales</taxon>
        <taxon>Thermoanaerobacteraceae</taxon>
        <taxon>Ammonifex</taxon>
    </lineage>
</organism>
<reference evidence="8 9" key="1">
    <citation type="submission" date="2018-08" db="EMBL/GenBank/DDBJ databases">
        <title>Form III RuBisCO-mediated autotrophy in Thermodesulfobium bacteria.</title>
        <authorList>
            <person name="Toshchakov S.V."/>
            <person name="Kublanov I.V."/>
            <person name="Frolov E."/>
            <person name="Bonch-Osmolovskaya E.A."/>
            <person name="Tourova T.P."/>
            <person name="Chernych N.A."/>
            <person name="Lebedinsky A.V."/>
        </authorList>
    </citation>
    <scope>NUCLEOTIDE SEQUENCE [LARGE SCALE GENOMIC DNA]</scope>
    <source>
        <strain evidence="8 9">SR</strain>
    </source>
</reference>
<evidence type="ECO:0000256" key="4">
    <source>
        <dbReference type="ARBA" id="ARBA00023163"/>
    </source>
</evidence>
<evidence type="ECO:0000313" key="8">
    <source>
        <dbReference type="EMBL" id="RDV84062.1"/>
    </source>
</evidence>
<dbReference type="InterPro" id="IPR001789">
    <property type="entry name" value="Sig_transdc_resp-reg_receiver"/>
</dbReference>